<proteinExistence type="predicted"/>
<name>A0A9W9W4F4_9EURO</name>
<protein>
    <submittedName>
        <fullName evidence="1">Uncharacterized protein</fullName>
    </submittedName>
</protein>
<dbReference type="RefSeq" id="XP_056490536.1">
    <property type="nucleotide sequence ID" value="XM_056627802.1"/>
</dbReference>
<dbReference type="InterPro" id="IPR001806">
    <property type="entry name" value="Small_GTPase"/>
</dbReference>
<sequence>MEILERNIKVTLVGDARVGKTNWVNMGIDGEDTDDYIPTMNYQSRLRAFSSSFFDDWWFTPQDRAKWIEDSDAAIIMVDLANQESINNTILWYREIISFQQHSDNLKHLPIMIFGYKAYEDDAKYKIKPTEISWPEEMGSTPFHYNEYLGEHENWMTDKTEYYEGFIVHYPPAPDSGYWNAPSPGTLEKWKREMEEACKLPMPEDSDVEL</sequence>
<dbReference type="AlphaFoldDB" id="A0A9W9W4F4"/>
<comment type="caution">
    <text evidence="1">The sequence shown here is derived from an EMBL/GenBank/DDBJ whole genome shotgun (WGS) entry which is preliminary data.</text>
</comment>
<dbReference type="GO" id="GO:0003924">
    <property type="term" value="F:GTPase activity"/>
    <property type="evidence" value="ECO:0007669"/>
    <property type="project" value="InterPro"/>
</dbReference>
<dbReference type="Pfam" id="PF00071">
    <property type="entry name" value="Ras"/>
    <property type="match status" value="1"/>
</dbReference>
<keyword evidence="2" id="KW-1185">Reference proteome</keyword>
<organism evidence="1 2">
    <name type="scientific">Penicillium cosmopolitanum</name>
    <dbReference type="NCBI Taxonomy" id="1131564"/>
    <lineage>
        <taxon>Eukaryota</taxon>
        <taxon>Fungi</taxon>
        <taxon>Dikarya</taxon>
        <taxon>Ascomycota</taxon>
        <taxon>Pezizomycotina</taxon>
        <taxon>Eurotiomycetes</taxon>
        <taxon>Eurotiomycetidae</taxon>
        <taxon>Eurotiales</taxon>
        <taxon>Aspergillaceae</taxon>
        <taxon>Penicillium</taxon>
    </lineage>
</organism>
<evidence type="ECO:0000313" key="1">
    <source>
        <dbReference type="EMBL" id="KAJ5403294.1"/>
    </source>
</evidence>
<dbReference type="InterPro" id="IPR027417">
    <property type="entry name" value="P-loop_NTPase"/>
</dbReference>
<dbReference type="SUPFAM" id="SSF52540">
    <property type="entry name" value="P-loop containing nucleoside triphosphate hydrolases"/>
    <property type="match status" value="1"/>
</dbReference>
<reference evidence="1" key="2">
    <citation type="journal article" date="2023" name="IMA Fungus">
        <title>Comparative genomic study of the Penicillium genus elucidates a diverse pangenome and 15 lateral gene transfer events.</title>
        <authorList>
            <person name="Petersen C."/>
            <person name="Sorensen T."/>
            <person name="Nielsen M.R."/>
            <person name="Sondergaard T.E."/>
            <person name="Sorensen J.L."/>
            <person name="Fitzpatrick D.A."/>
            <person name="Frisvad J.C."/>
            <person name="Nielsen K.L."/>
        </authorList>
    </citation>
    <scope>NUCLEOTIDE SEQUENCE</scope>
    <source>
        <strain evidence="1">IBT 29677</strain>
    </source>
</reference>
<accession>A0A9W9W4F4</accession>
<dbReference type="Proteomes" id="UP001147747">
    <property type="component" value="Unassembled WGS sequence"/>
</dbReference>
<dbReference type="EMBL" id="JAPZBU010000005">
    <property type="protein sequence ID" value="KAJ5403294.1"/>
    <property type="molecule type" value="Genomic_DNA"/>
</dbReference>
<dbReference type="OrthoDB" id="4485069at2759"/>
<reference evidence="1" key="1">
    <citation type="submission" date="2022-12" db="EMBL/GenBank/DDBJ databases">
        <authorList>
            <person name="Petersen C."/>
        </authorList>
    </citation>
    <scope>NUCLEOTIDE SEQUENCE</scope>
    <source>
        <strain evidence="1">IBT 29677</strain>
    </source>
</reference>
<evidence type="ECO:0000313" key="2">
    <source>
        <dbReference type="Proteomes" id="UP001147747"/>
    </source>
</evidence>
<gene>
    <name evidence="1" type="ORF">N7509_003165</name>
</gene>
<dbReference type="GO" id="GO:0005525">
    <property type="term" value="F:GTP binding"/>
    <property type="evidence" value="ECO:0007669"/>
    <property type="project" value="InterPro"/>
</dbReference>
<dbReference type="Gene3D" id="3.40.50.300">
    <property type="entry name" value="P-loop containing nucleotide triphosphate hydrolases"/>
    <property type="match status" value="1"/>
</dbReference>
<dbReference type="GeneID" id="81366782"/>